<sequence length="1181" mass="131875">MLFLGKAVGQKAPLWVRARFQALLFSLGCHIQRHCGKVLFIGLLVFSALSVGLRVAAIETDIEQLWVEAGSRVSRELRYTKEKQGEESVFTSQMLIQTPKQEGTNILTQGALLLHLEAALSASKVQVSLFGKSWDLNKICYKSGVPIIENVMIERMIDKLFPCMIVTPLDCFWEGAKLQGGSAYLPGMPDIQWMNLDPLKLMEELSQFTSLEGFREMLDKAQVGHAYMNRPCLDPNDPECPLSAPNKDLRESPDIAGRLQGGCHGFSKKFMHWQEELILGGRVKDTQNALQSAEALQTMFLLMSPKQLYEHFKDDYEIHDINWNEDKATAILESWQRKFVEVAHGSIPQNSTSEIHAFSTTTLNDIMKSFSDVSVIRVAGGYLLMLAYACVTMLRWDCAKSQGAVGLAGVLLVALSVAAGLGLCSLLGLSFNAATTQVLPFLALGIGVDDMFLLAHSFTETGINIPFKERTGDCLRRTGTSVALTSINNMIAFFMAALVPIPALRAFSLQAAIIVVFNFAMVLLIFPAILSLDLHRREDKRLDILCCFYSPCSSRVIQIQPQEFSDITTTVQAFTQCDAAGQHIVTILPPTSQISTSPPSVLFSPSSSTRDLLAQMDESKEARECVPLPFFRWNLSSFARDKYAPLLLKPESKVVVVVLFVALLGLSLYGTTMVHDGLYLTDIVPRDTKEYDFINAQFKYFSFYNMYLVTMDGFDYARSQRLLIQLHNSFISVKYVVKDSDQQLPRMWLHYFQDWLRGLQAAFDADWESGRITWDNYRNGTEDGVLAYKLLIQTGSKKDPFNYNQLTSRRLMNEEGLIHPEVFYIYLTVWVSNDPLGYAASQGNFYPQPREWIHDKYDTTGENLRIPAAEPLEFAQFPFYLNGLRQASDFIESIESVRAICEEFTRKGVLNYPNGYPFLFWEQYIGLRHWFLLAVSVVLACTFLVCAILLLNPWTAGIIVFILAMMTVELFGIMGLIGIKLSAIPVVILIASVGIGVEFTVHIALAFLTAIGNRNRRSAVALEHMFAPVIDGAISTLLGVLMLAGSEFDFILRYFFAVLAILTVLGILNGLVLLPVLLSLMGPPPEVTPADNGSRLPTPSPEPLPPPMTHHGYYGGHGPQGPRQQAFSESSDSEYYSETTTTSGIGEEYKYCDRSPYITPPTSHILLEDSKNPSFPKLTVR</sequence>
<feature type="transmembrane region" description="Helical" evidence="9">
    <location>
        <begin position="375"/>
        <end position="394"/>
    </location>
</feature>
<feature type="domain" description="SSD" evidence="10">
    <location>
        <begin position="374"/>
        <end position="532"/>
    </location>
</feature>
<keyword evidence="7" id="KW-0325">Glycoprotein</keyword>
<keyword evidence="4 9" id="KW-1133">Transmembrane helix</keyword>
<dbReference type="InterPro" id="IPR004766">
    <property type="entry name" value="TM_rcpt_patched"/>
</dbReference>
<feature type="transmembrane region" description="Helical" evidence="9">
    <location>
        <begin position="1051"/>
        <end position="1074"/>
    </location>
</feature>
<feature type="region of interest" description="Disordered" evidence="8">
    <location>
        <begin position="1088"/>
        <end position="1142"/>
    </location>
</feature>
<evidence type="ECO:0000256" key="2">
    <source>
        <dbReference type="ARBA" id="ARBA00005585"/>
    </source>
</evidence>
<dbReference type="PANTHER" id="PTHR46022">
    <property type="entry name" value="PROTEIN PATCHED"/>
    <property type="match status" value="1"/>
</dbReference>
<evidence type="ECO:0000256" key="6">
    <source>
        <dbReference type="ARBA" id="ARBA00023170"/>
    </source>
</evidence>
<dbReference type="FunFam" id="1.20.1640.10:FF:000003">
    <property type="entry name" value="protein patched homolog 1"/>
    <property type="match status" value="1"/>
</dbReference>
<evidence type="ECO:0000256" key="5">
    <source>
        <dbReference type="ARBA" id="ARBA00023136"/>
    </source>
</evidence>
<dbReference type="GO" id="GO:0045879">
    <property type="term" value="P:negative regulation of smoothened signaling pathway"/>
    <property type="evidence" value="ECO:0007669"/>
    <property type="project" value="TreeGrafter"/>
</dbReference>
<evidence type="ECO:0000256" key="4">
    <source>
        <dbReference type="ARBA" id="ARBA00022989"/>
    </source>
</evidence>
<feature type="compositionally biased region" description="Pro residues" evidence="8">
    <location>
        <begin position="1098"/>
        <end position="1108"/>
    </location>
</feature>
<dbReference type="InterPro" id="IPR053958">
    <property type="entry name" value="HMGCR/SNAP/NPC1-like_SSD"/>
</dbReference>
<dbReference type="SUPFAM" id="SSF82866">
    <property type="entry name" value="Multidrug efflux transporter AcrB transmembrane domain"/>
    <property type="match status" value="2"/>
</dbReference>
<feature type="transmembrane region" description="Helical" evidence="9">
    <location>
        <begin position="654"/>
        <end position="674"/>
    </location>
</feature>
<feature type="region of interest" description="Disordered" evidence="8">
    <location>
        <begin position="1159"/>
        <end position="1181"/>
    </location>
</feature>
<dbReference type="Pfam" id="PF12349">
    <property type="entry name" value="Sterol-sensing"/>
    <property type="match status" value="1"/>
</dbReference>
<dbReference type="InterPro" id="IPR000731">
    <property type="entry name" value="SSD"/>
</dbReference>
<feature type="transmembrane region" description="Helical" evidence="9">
    <location>
        <begin position="983"/>
        <end position="1008"/>
    </location>
</feature>
<keyword evidence="3 9" id="KW-0812">Transmembrane</keyword>
<name>A0A673YPA1_SALTR</name>
<evidence type="ECO:0000256" key="9">
    <source>
        <dbReference type="SAM" id="Phobius"/>
    </source>
</evidence>
<reference evidence="11" key="1">
    <citation type="submission" date="2025-08" db="UniProtKB">
        <authorList>
            <consortium name="Ensembl"/>
        </authorList>
    </citation>
    <scope>IDENTIFICATION</scope>
</reference>
<evidence type="ECO:0000313" key="12">
    <source>
        <dbReference type="Proteomes" id="UP000472277"/>
    </source>
</evidence>
<feature type="transmembrane region" description="Helical" evidence="9">
    <location>
        <begin position="1020"/>
        <end position="1045"/>
    </location>
</feature>
<dbReference type="PROSITE" id="PS50156">
    <property type="entry name" value="SSD"/>
    <property type="match status" value="1"/>
</dbReference>
<dbReference type="GO" id="GO:0008158">
    <property type="term" value="F:hedgehog receptor activity"/>
    <property type="evidence" value="ECO:0007669"/>
    <property type="project" value="InterPro"/>
</dbReference>
<dbReference type="GeneTree" id="ENSGT00940000159901"/>
<keyword evidence="12" id="KW-1185">Reference proteome</keyword>
<dbReference type="GO" id="GO:0097108">
    <property type="term" value="F:hedgehog family protein binding"/>
    <property type="evidence" value="ECO:0007669"/>
    <property type="project" value="TreeGrafter"/>
</dbReference>
<dbReference type="NCBIfam" id="TIGR00918">
    <property type="entry name" value="2A060602"/>
    <property type="match status" value="1"/>
</dbReference>
<feature type="transmembrane region" description="Helical" evidence="9">
    <location>
        <begin position="406"/>
        <end position="431"/>
    </location>
</feature>
<proteinExistence type="inferred from homology"/>
<dbReference type="Ensembl" id="ENSSTUT00000037904.1">
    <property type="protein sequence ID" value="ENSSTUP00000036267.1"/>
    <property type="gene ID" value="ENSSTUG00000013955.1"/>
</dbReference>
<dbReference type="Proteomes" id="UP000472277">
    <property type="component" value="Chromosome 31"/>
</dbReference>
<comment type="subcellular location">
    <subcellularLocation>
        <location evidence="1">Membrane</location>
        <topology evidence="1">Multi-pass membrane protein</topology>
    </subcellularLocation>
</comment>
<evidence type="ECO:0000256" key="8">
    <source>
        <dbReference type="SAM" id="MobiDB-lite"/>
    </source>
</evidence>
<dbReference type="GO" id="GO:0005886">
    <property type="term" value="C:plasma membrane"/>
    <property type="evidence" value="ECO:0007669"/>
    <property type="project" value="TreeGrafter"/>
</dbReference>
<keyword evidence="5 9" id="KW-0472">Membrane</keyword>
<feature type="compositionally biased region" description="Low complexity" evidence="8">
    <location>
        <begin position="1128"/>
        <end position="1142"/>
    </location>
</feature>
<protein>
    <submittedName>
        <fullName evidence="11">Patched 2</fullName>
    </submittedName>
</protein>
<feature type="transmembrane region" description="Helical" evidence="9">
    <location>
        <begin position="437"/>
        <end position="458"/>
    </location>
</feature>
<evidence type="ECO:0000256" key="1">
    <source>
        <dbReference type="ARBA" id="ARBA00004141"/>
    </source>
</evidence>
<feature type="transmembrane region" description="Helical" evidence="9">
    <location>
        <begin position="958"/>
        <end position="977"/>
    </location>
</feature>
<organism evidence="11 12">
    <name type="scientific">Salmo trutta</name>
    <name type="common">Brown trout</name>
    <dbReference type="NCBI Taxonomy" id="8032"/>
    <lineage>
        <taxon>Eukaryota</taxon>
        <taxon>Metazoa</taxon>
        <taxon>Chordata</taxon>
        <taxon>Craniata</taxon>
        <taxon>Vertebrata</taxon>
        <taxon>Euteleostomi</taxon>
        <taxon>Actinopterygii</taxon>
        <taxon>Neopterygii</taxon>
        <taxon>Teleostei</taxon>
        <taxon>Protacanthopterygii</taxon>
        <taxon>Salmoniformes</taxon>
        <taxon>Salmonidae</taxon>
        <taxon>Salmoninae</taxon>
        <taxon>Salmo</taxon>
    </lineage>
</organism>
<feature type="transmembrane region" description="Helical" evidence="9">
    <location>
        <begin position="930"/>
        <end position="951"/>
    </location>
</feature>
<dbReference type="FunFam" id="1.20.1640.10:FF:000007">
    <property type="entry name" value="Protein patched homolog 1"/>
    <property type="match status" value="1"/>
</dbReference>
<dbReference type="PANTHER" id="PTHR46022:SF3">
    <property type="entry name" value="PROTEIN PATCHED HOMOLOG 2"/>
    <property type="match status" value="1"/>
</dbReference>
<dbReference type="AlphaFoldDB" id="A0A673YPA1"/>
<evidence type="ECO:0000256" key="7">
    <source>
        <dbReference type="ARBA" id="ARBA00023180"/>
    </source>
</evidence>
<evidence type="ECO:0000256" key="3">
    <source>
        <dbReference type="ARBA" id="ARBA00022692"/>
    </source>
</evidence>
<comment type="similarity">
    <text evidence="2">Belongs to the patched family.</text>
</comment>
<keyword evidence="6" id="KW-0675">Receptor</keyword>
<feature type="transmembrane region" description="Helical" evidence="9">
    <location>
        <begin position="507"/>
        <end position="532"/>
    </location>
</feature>
<dbReference type="Gene3D" id="1.20.1640.10">
    <property type="entry name" value="Multidrug efflux transporter AcrB transmembrane domain"/>
    <property type="match status" value="2"/>
</dbReference>
<feature type="transmembrane region" description="Helical" evidence="9">
    <location>
        <begin position="479"/>
        <end position="501"/>
    </location>
</feature>
<accession>A0A673YPA1</accession>
<evidence type="ECO:0000313" key="11">
    <source>
        <dbReference type="Ensembl" id="ENSSTUP00000036267.1"/>
    </source>
</evidence>
<dbReference type="GO" id="GO:0005119">
    <property type="term" value="F:smoothened binding"/>
    <property type="evidence" value="ECO:0007669"/>
    <property type="project" value="TreeGrafter"/>
</dbReference>
<evidence type="ECO:0000259" key="10">
    <source>
        <dbReference type="PROSITE" id="PS50156"/>
    </source>
</evidence>
<gene>
    <name evidence="11" type="primary">PTCH2</name>
    <name evidence="11" type="synonym">LOC115169769</name>
</gene>
<reference evidence="11" key="2">
    <citation type="submission" date="2025-09" db="UniProtKB">
        <authorList>
            <consortium name="Ensembl"/>
        </authorList>
    </citation>
    <scope>IDENTIFICATION</scope>
</reference>